<name>A0A6J7FI79_9ZZZZ</name>
<evidence type="ECO:0000313" key="1">
    <source>
        <dbReference type="EMBL" id="CAB4891363.1"/>
    </source>
</evidence>
<reference evidence="1" key="1">
    <citation type="submission" date="2020-05" db="EMBL/GenBank/DDBJ databases">
        <authorList>
            <person name="Chiriac C."/>
            <person name="Salcher M."/>
            <person name="Ghai R."/>
            <person name="Kavagutti S V."/>
        </authorList>
    </citation>
    <scope>NUCLEOTIDE SEQUENCE</scope>
</reference>
<sequence>MEVDAVLTDSSGRLVIRCHEPLGHQGWMRVPGRAGQIVDLLGNHLGEFSEELKVRPHQILTVALDPIEP</sequence>
<proteinExistence type="predicted"/>
<accession>A0A6J7FI79</accession>
<gene>
    <name evidence="1" type="ORF">UFOPK3519_00296</name>
</gene>
<dbReference type="EMBL" id="CAFBMG010000012">
    <property type="protein sequence ID" value="CAB4891363.1"/>
    <property type="molecule type" value="Genomic_DNA"/>
</dbReference>
<protein>
    <submittedName>
        <fullName evidence="1">Unannotated protein</fullName>
    </submittedName>
</protein>
<organism evidence="1">
    <name type="scientific">freshwater metagenome</name>
    <dbReference type="NCBI Taxonomy" id="449393"/>
    <lineage>
        <taxon>unclassified sequences</taxon>
        <taxon>metagenomes</taxon>
        <taxon>ecological metagenomes</taxon>
    </lineage>
</organism>
<dbReference type="AlphaFoldDB" id="A0A6J7FI79"/>